<gene>
    <name evidence="1" type="ORF">POCTA_138.1.T0090118</name>
</gene>
<dbReference type="OMA" id="VCINQRA"/>
<sequence length="359" mass="42130">MDNLCTVCINQRAVNRDFEGKSYSCDENSRKGALEPCQSCNKRLQGQNQQQNKKKVDELIKVCQRSISFIHNQQIYMKQFIEHQIGELINLLQEKQNSLQNNLTEILQKKLDYYQDCESRLNIIKKNSDYNRLKQQPFVQFEQYEDDKIMDFGNIKILTEEIKNFGKRIVKKTNQSVCSQIINTKKNQNNANKENLKDSQEKINQSNMFISFLPQLDDATLIYRLGQKFYMPKQNKVLGFIYTTNQSKFGFYYNVDQPTNGYNNAKDCYIFSLNNIYQIPPMKFYPKEECIRYSLYLGHSKIGFGKDCKDLLIDFENIKNSSSNLGQSYDVYSELDSECILAGRSTNWNVEMIEIFSLK</sequence>
<dbReference type="AlphaFoldDB" id="A0A8S1SFB5"/>
<proteinExistence type="predicted"/>
<dbReference type="OrthoDB" id="10284253at2759"/>
<comment type="caution">
    <text evidence="1">The sequence shown here is derived from an EMBL/GenBank/DDBJ whole genome shotgun (WGS) entry which is preliminary data.</text>
</comment>
<dbReference type="EMBL" id="CAJJDP010000008">
    <property type="protein sequence ID" value="CAD8137969.1"/>
    <property type="molecule type" value="Genomic_DNA"/>
</dbReference>
<evidence type="ECO:0000313" key="1">
    <source>
        <dbReference type="EMBL" id="CAD8137969.1"/>
    </source>
</evidence>
<organism evidence="1 2">
    <name type="scientific">Paramecium octaurelia</name>
    <dbReference type="NCBI Taxonomy" id="43137"/>
    <lineage>
        <taxon>Eukaryota</taxon>
        <taxon>Sar</taxon>
        <taxon>Alveolata</taxon>
        <taxon>Ciliophora</taxon>
        <taxon>Intramacronucleata</taxon>
        <taxon>Oligohymenophorea</taxon>
        <taxon>Peniculida</taxon>
        <taxon>Parameciidae</taxon>
        <taxon>Paramecium</taxon>
    </lineage>
</organism>
<evidence type="ECO:0000313" key="2">
    <source>
        <dbReference type="Proteomes" id="UP000683925"/>
    </source>
</evidence>
<dbReference type="Proteomes" id="UP000683925">
    <property type="component" value="Unassembled WGS sequence"/>
</dbReference>
<reference evidence="1" key="1">
    <citation type="submission" date="2021-01" db="EMBL/GenBank/DDBJ databases">
        <authorList>
            <consortium name="Genoscope - CEA"/>
            <person name="William W."/>
        </authorList>
    </citation>
    <scope>NUCLEOTIDE SEQUENCE</scope>
</reference>
<accession>A0A8S1SFB5</accession>
<name>A0A8S1SFB5_PAROT</name>
<protein>
    <submittedName>
        <fullName evidence="1">Uncharacterized protein</fullName>
    </submittedName>
</protein>
<keyword evidence="2" id="KW-1185">Reference proteome</keyword>